<dbReference type="AlphaFoldDB" id="A0A225VNS3"/>
<feature type="region of interest" description="Disordered" evidence="1">
    <location>
        <begin position="70"/>
        <end position="102"/>
    </location>
</feature>
<gene>
    <name evidence="2" type="ORF">PHMEG_00020491</name>
</gene>
<name>A0A225VNS3_9STRA</name>
<protein>
    <submittedName>
        <fullName evidence="2">Uncharacterized protein</fullName>
    </submittedName>
</protein>
<evidence type="ECO:0000313" key="3">
    <source>
        <dbReference type="Proteomes" id="UP000198211"/>
    </source>
</evidence>
<organism evidence="2 3">
    <name type="scientific">Phytophthora megakarya</name>
    <dbReference type="NCBI Taxonomy" id="4795"/>
    <lineage>
        <taxon>Eukaryota</taxon>
        <taxon>Sar</taxon>
        <taxon>Stramenopiles</taxon>
        <taxon>Oomycota</taxon>
        <taxon>Peronosporomycetes</taxon>
        <taxon>Peronosporales</taxon>
        <taxon>Peronosporaceae</taxon>
        <taxon>Phytophthora</taxon>
    </lineage>
</organism>
<dbReference type="EMBL" id="NBNE01003653">
    <property type="protein sequence ID" value="OWZ07156.1"/>
    <property type="molecule type" value="Genomic_DNA"/>
</dbReference>
<dbReference type="Proteomes" id="UP000198211">
    <property type="component" value="Unassembled WGS sequence"/>
</dbReference>
<feature type="compositionally biased region" description="Basic and acidic residues" evidence="1">
    <location>
        <begin position="81"/>
        <end position="92"/>
    </location>
</feature>
<sequence>MELSCQTCQTCSATIHLRDPATYYPMSNNTCACCKHLVSWMAFEDHTKNGAARRCKACVNGSNWCRFWHREAPPPPAPKPTAEDERQERLETMRATMGHPPQ</sequence>
<keyword evidence="3" id="KW-1185">Reference proteome</keyword>
<evidence type="ECO:0000313" key="2">
    <source>
        <dbReference type="EMBL" id="OWZ07156.1"/>
    </source>
</evidence>
<evidence type="ECO:0000256" key="1">
    <source>
        <dbReference type="SAM" id="MobiDB-lite"/>
    </source>
</evidence>
<accession>A0A225VNS3</accession>
<comment type="caution">
    <text evidence="2">The sequence shown here is derived from an EMBL/GenBank/DDBJ whole genome shotgun (WGS) entry which is preliminary data.</text>
</comment>
<reference evidence="3" key="1">
    <citation type="submission" date="2017-03" db="EMBL/GenBank/DDBJ databases">
        <title>Phytopthora megakarya and P. palmivora, two closely related causual agents of cacao black pod achieved similar genome size and gene model numbers by different mechanisms.</title>
        <authorList>
            <person name="Ali S."/>
            <person name="Shao J."/>
            <person name="Larry D.J."/>
            <person name="Kronmiller B."/>
            <person name="Shen D."/>
            <person name="Strem M.D."/>
            <person name="Melnick R.L."/>
            <person name="Guiltinan M.J."/>
            <person name="Tyler B.M."/>
            <person name="Meinhardt L.W."/>
            <person name="Bailey B.A."/>
        </authorList>
    </citation>
    <scope>NUCLEOTIDE SEQUENCE [LARGE SCALE GENOMIC DNA]</scope>
    <source>
        <strain evidence="3">zdho120</strain>
    </source>
</reference>
<proteinExistence type="predicted"/>